<accession>A0AAJ2S1R5</accession>
<evidence type="ECO:0000313" key="3">
    <source>
        <dbReference type="Proteomes" id="UP001282336"/>
    </source>
</evidence>
<organism evidence="2 3">
    <name type="scientific">Scandinavium lactucae</name>
    <dbReference type="NCBI Taxonomy" id="3095028"/>
    <lineage>
        <taxon>Bacteria</taxon>
        <taxon>Pseudomonadati</taxon>
        <taxon>Pseudomonadota</taxon>
        <taxon>Gammaproteobacteria</taxon>
        <taxon>Enterobacterales</taxon>
        <taxon>Enterobacteriaceae</taxon>
        <taxon>Scandinavium</taxon>
    </lineage>
</organism>
<dbReference type="RefSeq" id="WP_319628757.1">
    <property type="nucleotide sequence ID" value="NZ_JAWXRB010000030.1"/>
</dbReference>
<protein>
    <submittedName>
        <fullName evidence="2">Uncharacterized protein</fullName>
    </submittedName>
</protein>
<feature type="non-terminal residue" evidence="2">
    <location>
        <position position="1"/>
    </location>
</feature>
<proteinExistence type="predicted"/>
<dbReference type="Proteomes" id="UP001282336">
    <property type="component" value="Unassembled WGS sequence"/>
</dbReference>
<keyword evidence="1" id="KW-0472">Membrane</keyword>
<keyword evidence="1" id="KW-0812">Transmembrane</keyword>
<name>A0AAJ2S1R5_9ENTR</name>
<sequence>PATLYPKESGLSVSFNFFQNPASAGFLLSAGVVYDCPATLYPKESGLSDSFNFFQNPASAGFLLLRAGIIYIIVGPASLRRRAKNSAPYF</sequence>
<evidence type="ECO:0000256" key="1">
    <source>
        <dbReference type="SAM" id="Phobius"/>
    </source>
</evidence>
<feature type="transmembrane region" description="Helical" evidence="1">
    <location>
        <begin position="53"/>
        <end position="74"/>
    </location>
</feature>
<gene>
    <name evidence="2" type="ORF">SIL20_12045</name>
</gene>
<evidence type="ECO:0000313" key="2">
    <source>
        <dbReference type="EMBL" id="MDX6032239.1"/>
    </source>
</evidence>
<keyword evidence="1" id="KW-1133">Transmembrane helix</keyword>
<dbReference type="EMBL" id="JAWXRC010000025">
    <property type="protein sequence ID" value="MDX6032239.1"/>
    <property type="molecule type" value="Genomic_DNA"/>
</dbReference>
<dbReference type="AlphaFoldDB" id="A0AAJ2S1R5"/>
<comment type="caution">
    <text evidence="2">The sequence shown here is derived from an EMBL/GenBank/DDBJ whole genome shotgun (WGS) entry which is preliminary data.</text>
</comment>
<reference evidence="2" key="1">
    <citation type="submission" date="2023-11" db="EMBL/GenBank/DDBJ databases">
        <title>Scandinavium wanjuensis sp. nov., isolated from lettuce South Korea.</title>
        <authorList>
            <person name="Park J."/>
            <person name="Park S."/>
            <person name="Oh K.K."/>
            <person name="Cho G.S."/>
            <person name="Franz C.M.A.P."/>
        </authorList>
    </citation>
    <scope>NUCLEOTIDE SEQUENCE</scope>
    <source>
        <strain evidence="2">V105_12</strain>
    </source>
</reference>